<dbReference type="Gramene" id="OE9A084452T1">
    <property type="protein sequence ID" value="OE9A084452C1"/>
    <property type="gene ID" value="OE9A084452"/>
</dbReference>
<keyword evidence="2" id="KW-1185">Reference proteome</keyword>
<protein>
    <submittedName>
        <fullName evidence="1">Uncharacterized protein</fullName>
    </submittedName>
</protein>
<comment type="caution">
    <text evidence="1">The sequence shown here is derived from an EMBL/GenBank/DDBJ whole genome shotgun (WGS) entry which is preliminary data.</text>
</comment>
<dbReference type="Proteomes" id="UP000594638">
    <property type="component" value="Unassembled WGS sequence"/>
</dbReference>
<organism evidence="1 2">
    <name type="scientific">Olea europaea subsp. europaea</name>
    <dbReference type="NCBI Taxonomy" id="158383"/>
    <lineage>
        <taxon>Eukaryota</taxon>
        <taxon>Viridiplantae</taxon>
        <taxon>Streptophyta</taxon>
        <taxon>Embryophyta</taxon>
        <taxon>Tracheophyta</taxon>
        <taxon>Spermatophyta</taxon>
        <taxon>Magnoliopsida</taxon>
        <taxon>eudicotyledons</taxon>
        <taxon>Gunneridae</taxon>
        <taxon>Pentapetalae</taxon>
        <taxon>asterids</taxon>
        <taxon>lamiids</taxon>
        <taxon>Lamiales</taxon>
        <taxon>Oleaceae</taxon>
        <taxon>Oleeae</taxon>
        <taxon>Olea</taxon>
    </lineage>
</organism>
<accession>A0A8S0S076</accession>
<name>A0A8S0S076_OLEEU</name>
<proteinExistence type="predicted"/>
<dbReference type="AlphaFoldDB" id="A0A8S0S076"/>
<reference evidence="1 2" key="1">
    <citation type="submission" date="2019-12" db="EMBL/GenBank/DDBJ databases">
        <authorList>
            <person name="Alioto T."/>
            <person name="Alioto T."/>
            <person name="Gomez Garrido J."/>
        </authorList>
    </citation>
    <scope>NUCLEOTIDE SEQUENCE [LARGE SCALE GENOMIC DNA]</scope>
</reference>
<evidence type="ECO:0000313" key="1">
    <source>
        <dbReference type="EMBL" id="CAA2984953.1"/>
    </source>
</evidence>
<sequence length="69" mass="7886">MVRAAATFTDFVVKSANSILEEQEDWGNYDLKLHVDSNTYGNIAFRGNSYPEVTKIMKTMNRLLPRGFL</sequence>
<dbReference type="EMBL" id="CACTIH010003783">
    <property type="protein sequence ID" value="CAA2984953.1"/>
    <property type="molecule type" value="Genomic_DNA"/>
</dbReference>
<evidence type="ECO:0000313" key="2">
    <source>
        <dbReference type="Proteomes" id="UP000594638"/>
    </source>
</evidence>
<gene>
    <name evidence="1" type="ORF">OLEA9_A084452</name>
</gene>